<feature type="transmembrane region" description="Helical" evidence="1">
    <location>
        <begin position="460"/>
        <end position="481"/>
    </location>
</feature>
<keyword evidence="1" id="KW-1133">Transmembrane helix</keyword>
<dbReference type="Proteomes" id="UP000606463">
    <property type="component" value="Unassembled WGS sequence"/>
</dbReference>
<dbReference type="GO" id="GO:0042910">
    <property type="term" value="F:xenobiotic transmembrane transporter activity"/>
    <property type="evidence" value="ECO:0007669"/>
    <property type="project" value="TreeGrafter"/>
</dbReference>
<dbReference type="Gene3D" id="3.30.2090.10">
    <property type="entry name" value="Multidrug efflux transporter AcrB TolC docking domain, DN and DC subdomains"/>
    <property type="match status" value="2"/>
</dbReference>
<dbReference type="Gene3D" id="3.30.70.1440">
    <property type="entry name" value="Multidrug efflux transporter AcrB pore domain"/>
    <property type="match status" value="1"/>
</dbReference>
<feature type="transmembrane region" description="Helical" evidence="1">
    <location>
        <begin position="1017"/>
        <end position="1037"/>
    </location>
</feature>
<name>A0A9D1CEX0_AQUAO</name>
<sequence>MAVVGKGLAGKLAFAFINNKLTGILVIVSFFLGFVAIMTTPKQEDPDIVVPMIDVIVRYPGASPEVVEKKVVEPIEHQLWQIKDIEYLYSAAGDGWGIVTARFYVGTDPAKALVNLNAKLMEGIDKVPDGVKLPPLIMSKSIDDVPILTLTLWGKNYTSYDIYRIAATLEEELTKIKGVSSVFVVGGQKRQITVYLDPQKLSAYHINPFQVIQILKQANYGGNSGFFVKDNRVITVQTGRFIKDKRDVENIVVAVYNGKPIFLKDIAKVVDGPGEITHYVLFGTGPAHDEKGIKENIKGELPAVTIAVAKKKGTNAVDVAEKVLQRIEAMKGTLIPSDLHVTVTRNYGETAKEKFDELLKHLFIATFSVVLLIAVALGWREAIVVGITVPVILALTLFFSKLYGFTLNRVTLFALIFSIGVLVDAAIVVIENIHRWMSMGKVTPREAIILATDEVGNPNILATATIVAALIPMAFVGGLMGPYMRPIPINASTAIALSALIAFTITPWAAYLLLKNVQIHEEYNIRKTFFWKLYTAIVVPLITSKVKKWTFYGLILGLMGFSIWMLFAKLVVVKMLPYDNKSEINIVIDMPEGTSLEETARVAKTITEQVIRKENIVTDYQIYVGTAAPFDFNGLVRHYYLRQYPWQAEIHVNLINKEKRSISSHEFAKRLREKIHPLAKELGVKNLQVVENPPGPPVLSPIVAEVYGNDYQTALNVAWKVREIFEKAPSVTDTAIYADVDRQKYRIVVDEQKAKLSGFTKRQIWAVVAMALYGYEVTTLRTPDFEKVNLIVKFPEGKRSGIDRLLNTKIVSPLGKEVPLREIVKVEKVPAEKTIYRKNMRRVVYVCGDVAGKYEAPFYSILDIRDKVLSIPNPYGKIEEYWYNLPPAGYKGIAVKWDGEMHITIRVFKDLGIAFAGAVFLIWVLILAWFKDYRIPGIIMAPIPLTLVGIIPGHWLMDKVMGNVFFTATSMIGFIALAGIIIRNSILLVDFAEQRLREGVPLHVAVVESGVVRTRPVLLTAAALIVGAFVIIFDPIFNGLAVSLIFGTIGSTTLTLVLIPVMYYYSRLKTFQRQPGFVVPKPEEVKKDLLAD</sequence>
<dbReference type="InterPro" id="IPR027463">
    <property type="entry name" value="AcrB_DN_DC_subdom"/>
</dbReference>
<proteinExistence type="predicted"/>
<feature type="transmembrane region" description="Helical" evidence="1">
    <location>
        <begin position="937"/>
        <end position="957"/>
    </location>
</feature>
<dbReference type="SUPFAM" id="SSF82866">
    <property type="entry name" value="Multidrug efflux transporter AcrB transmembrane domain"/>
    <property type="match status" value="2"/>
</dbReference>
<feature type="transmembrane region" description="Helical" evidence="1">
    <location>
        <begin position="12"/>
        <end position="37"/>
    </location>
</feature>
<dbReference type="EMBL" id="DQVE01000002">
    <property type="protein sequence ID" value="HIP97796.1"/>
    <property type="molecule type" value="Genomic_DNA"/>
</dbReference>
<dbReference type="GO" id="GO:0005886">
    <property type="term" value="C:plasma membrane"/>
    <property type="evidence" value="ECO:0007669"/>
    <property type="project" value="TreeGrafter"/>
</dbReference>
<dbReference type="Gene3D" id="3.30.70.1430">
    <property type="entry name" value="Multidrug efflux transporter AcrB pore domain"/>
    <property type="match status" value="2"/>
</dbReference>
<evidence type="ECO:0000313" key="2">
    <source>
        <dbReference type="EMBL" id="HIP97796.1"/>
    </source>
</evidence>
<feature type="transmembrane region" description="Helical" evidence="1">
    <location>
        <begin position="549"/>
        <end position="567"/>
    </location>
</feature>
<feature type="transmembrane region" description="Helical" evidence="1">
    <location>
        <begin position="1043"/>
        <end position="1065"/>
    </location>
</feature>
<dbReference type="Pfam" id="PF00873">
    <property type="entry name" value="ACR_tran"/>
    <property type="match status" value="1"/>
</dbReference>
<feature type="transmembrane region" description="Helical" evidence="1">
    <location>
        <begin position="493"/>
        <end position="513"/>
    </location>
</feature>
<feature type="transmembrane region" description="Helical" evidence="1">
    <location>
        <begin position="383"/>
        <end position="403"/>
    </location>
</feature>
<dbReference type="Gene3D" id="3.30.70.1320">
    <property type="entry name" value="Multidrug efflux transporter AcrB pore domain like"/>
    <property type="match status" value="1"/>
</dbReference>
<keyword evidence="1" id="KW-0472">Membrane</keyword>
<dbReference type="AlphaFoldDB" id="A0A9D1CEX0"/>
<reference evidence="2" key="1">
    <citation type="journal article" date="2020" name="ISME J.">
        <title>Gammaproteobacteria mediating utilization of methyl-, sulfur- and petroleum organic compounds in deep ocean hydrothermal plumes.</title>
        <authorList>
            <person name="Zhou Z."/>
            <person name="Liu Y."/>
            <person name="Pan J."/>
            <person name="Cron B.R."/>
            <person name="Toner B.M."/>
            <person name="Anantharaman K."/>
            <person name="Breier J.A."/>
            <person name="Dick G.J."/>
            <person name="Li M."/>
        </authorList>
    </citation>
    <scope>NUCLEOTIDE SEQUENCE</scope>
    <source>
        <strain evidence="2">SZUA-1501</strain>
    </source>
</reference>
<feature type="transmembrane region" description="Helical" evidence="1">
    <location>
        <begin position="358"/>
        <end position="377"/>
    </location>
</feature>
<evidence type="ECO:0000313" key="3">
    <source>
        <dbReference type="Proteomes" id="UP000606463"/>
    </source>
</evidence>
<feature type="transmembrane region" description="Helical" evidence="1">
    <location>
        <begin position="963"/>
        <end position="982"/>
    </location>
</feature>
<dbReference type="PANTHER" id="PTHR32063:SF16">
    <property type="entry name" value="CATION EFFLUX SYSTEM (ACRB_ACRD_ACRF FAMILY)"/>
    <property type="match status" value="1"/>
</dbReference>
<comment type="caution">
    <text evidence="2">The sequence shown here is derived from an EMBL/GenBank/DDBJ whole genome shotgun (WGS) entry which is preliminary data.</text>
</comment>
<organism evidence="2 3">
    <name type="scientific">Aquifex aeolicus</name>
    <dbReference type="NCBI Taxonomy" id="63363"/>
    <lineage>
        <taxon>Bacteria</taxon>
        <taxon>Pseudomonadati</taxon>
        <taxon>Aquificota</taxon>
        <taxon>Aquificia</taxon>
        <taxon>Aquificales</taxon>
        <taxon>Aquificaceae</taxon>
        <taxon>Aquifex</taxon>
    </lineage>
</organism>
<evidence type="ECO:0000256" key="1">
    <source>
        <dbReference type="SAM" id="Phobius"/>
    </source>
</evidence>
<gene>
    <name evidence="2" type="ORF">EYH37_00280</name>
</gene>
<dbReference type="PRINTS" id="PR00702">
    <property type="entry name" value="ACRIFLAVINRP"/>
</dbReference>
<dbReference type="Gene3D" id="1.20.1640.10">
    <property type="entry name" value="Multidrug efflux transporter AcrB transmembrane domain"/>
    <property type="match status" value="2"/>
</dbReference>
<feature type="transmembrane region" description="Helical" evidence="1">
    <location>
        <begin position="911"/>
        <end position="930"/>
    </location>
</feature>
<accession>A0A9D1CEX0</accession>
<dbReference type="SUPFAM" id="SSF82714">
    <property type="entry name" value="Multidrug efflux transporter AcrB TolC docking domain, DN and DC subdomains"/>
    <property type="match status" value="2"/>
</dbReference>
<dbReference type="SUPFAM" id="SSF82693">
    <property type="entry name" value="Multidrug efflux transporter AcrB pore domain, PN1, PN2, PC1 and PC2 subdomains"/>
    <property type="match status" value="3"/>
</dbReference>
<protein>
    <submittedName>
        <fullName evidence="2">Efflux RND transporter permease subunit</fullName>
    </submittedName>
</protein>
<dbReference type="InterPro" id="IPR001036">
    <property type="entry name" value="Acrflvin-R"/>
</dbReference>
<keyword evidence="1" id="KW-0812">Transmembrane</keyword>
<dbReference type="PANTHER" id="PTHR32063">
    <property type="match status" value="1"/>
</dbReference>
<feature type="transmembrane region" description="Helical" evidence="1">
    <location>
        <begin position="410"/>
        <end position="430"/>
    </location>
</feature>